<dbReference type="Pfam" id="PF00107">
    <property type="entry name" value="ADH_zinc_N"/>
    <property type="match status" value="1"/>
</dbReference>
<dbReference type="EC" id="1.1.1.1" evidence="2"/>
<dbReference type="EMBL" id="MLJW01000822">
    <property type="protein sequence ID" value="OIQ82281.1"/>
    <property type="molecule type" value="Genomic_DNA"/>
</dbReference>
<dbReference type="Gene3D" id="3.40.50.720">
    <property type="entry name" value="NAD(P)-binding Rossmann-like Domain"/>
    <property type="match status" value="1"/>
</dbReference>
<comment type="caution">
    <text evidence="2">The sequence shown here is derived from an EMBL/GenBank/DDBJ whole genome shotgun (WGS) entry which is preliminary data.</text>
</comment>
<dbReference type="SUPFAM" id="SSF50129">
    <property type="entry name" value="GroES-like"/>
    <property type="match status" value="1"/>
</dbReference>
<dbReference type="InterPro" id="IPR011032">
    <property type="entry name" value="GroES-like_sf"/>
</dbReference>
<organism evidence="2">
    <name type="scientific">mine drainage metagenome</name>
    <dbReference type="NCBI Taxonomy" id="410659"/>
    <lineage>
        <taxon>unclassified sequences</taxon>
        <taxon>metagenomes</taxon>
        <taxon>ecological metagenomes</taxon>
    </lineage>
</organism>
<dbReference type="InterPro" id="IPR036291">
    <property type="entry name" value="NAD(P)-bd_dom_sf"/>
</dbReference>
<sequence length="334" mass="35464">MKAFHIQATTGLDGLVMKDLPEPRPGPGQVLVRVRARSVNFRDIRILNGLYPVPARLGVVALSDGAGEVVEVGSGVTQLAVGDRVMGIYFPQWLEGRFAMRLAAEQFGCTRDGMLAPLIAVEESALVKVPPHLTFEEAATLPCAAVTAWSALVGPRPILPGEAVLTVGSGGVALFGLQFAKLFGAQVIAITSSEDKVARLTQLGAGAVVNSSATPEWSSVVREMTNGRGVDHVLETGGLGTLPRSIAATAEEGMVNVVAALDSGAIDVKTFRNPIIMRRTYVGSRANFERMNRAICANALRPVIDRSFAFSDAREALEYSNARGHFGKIVINDD</sequence>
<dbReference type="InterPro" id="IPR020843">
    <property type="entry name" value="ER"/>
</dbReference>
<dbReference type="PANTHER" id="PTHR45033">
    <property type="match status" value="1"/>
</dbReference>
<keyword evidence="2" id="KW-0560">Oxidoreductase</keyword>
<dbReference type="Gene3D" id="3.90.180.10">
    <property type="entry name" value="Medium-chain alcohol dehydrogenases, catalytic domain"/>
    <property type="match status" value="1"/>
</dbReference>
<dbReference type="SUPFAM" id="SSF51735">
    <property type="entry name" value="NAD(P)-binding Rossmann-fold domains"/>
    <property type="match status" value="1"/>
</dbReference>
<dbReference type="AlphaFoldDB" id="A0A1J5QFH5"/>
<dbReference type="CDD" id="cd08276">
    <property type="entry name" value="MDR7"/>
    <property type="match status" value="1"/>
</dbReference>
<gene>
    <name evidence="2" type="primary">adhT_9</name>
    <name evidence="2" type="ORF">GALL_359400</name>
</gene>
<dbReference type="Pfam" id="PF08240">
    <property type="entry name" value="ADH_N"/>
    <property type="match status" value="1"/>
</dbReference>
<dbReference type="InterPro" id="IPR013154">
    <property type="entry name" value="ADH-like_N"/>
</dbReference>
<accession>A0A1J5QFH5</accession>
<protein>
    <submittedName>
        <fullName evidence="2">Alcohol dehydrogenase</fullName>
        <ecNumber evidence="2">1.1.1.1</ecNumber>
    </submittedName>
</protein>
<dbReference type="PANTHER" id="PTHR45033:SF2">
    <property type="entry name" value="ZINC-TYPE ALCOHOL DEHYDROGENASE-LIKE PROTEIN C1773.06C"/>
    <property type="match status" value="1"/>
</dbReference>
<reference evidence="2" key="1">
    <citation type="submission" date="2016-10" db="EMBL/GenBank/DDBJ databases">
        <title>Sequence of Gallionella enrichment culture.</title>
        <authorList>
            <person name="Poehlein A."/>
            <person name="Muehling M."/>
            <person name="Daniel R."/>
        </authorList>
    </citation>
    <scope>NUCLEOTIDE SEQUENCE</scope>
</reference>
<feature type="domain" description="Enoyl reductase (ER)" evidence="1">
    <location>
        <begin position="11"/>
        <end position="331"/>
    </location>
</feature>
<dbReference type="InterPro" id="IPR013149">
    <property type="entry name" value="ADH-like_C"/>
</dbReference>
<dbReference type="SMART" id="SM00829">
    <property type="entry name" value="PKS_ER"/>
    <property type="match status" value="1"/>
</dbReference>
<name>A0A1J5QFH5_9ZZZZ</name>
<evidence type="ECO:0000259" key="1">
    <source>
        <dbReference type="SMART" id="SM00829"/>
    </source>
</evidence>
<dbReference type="InterPro" id="IPR052711">
    <property type="entry name" value="Zinc_ADH-like"/>
</dbReference>
<evidence type="ECO:0000313" key="2">
    <source>
        <dbReference type="EMBL" id="OIQ82281.1"/>
    </source>
</evidence>
<dbReference type="GO" id="GO:0004022">
    <property type="term" value="F:alcohol dehydrogenase (NAD+) activity"/>
    <property type="evidence" value="ECO:0007669"/>
    <property type="project" value="UniProtKB-EC"/>
</dbReference>
<proteinExistence type="predicted"/>